<proteinExistence type="predicted"/>
<dbReference type="InterPro" id="IPR052018">
    <property type="entry name" value="PHP_domain"/>
</dbReference>
<evidence type="ECO:0000313" key="2">
    <source>
        <dbReference type="EMBL" id="ATB47094.1"/>
    </source>
</evidence>
<dbReference type="EMBL" id="CP022203">
    <property type="protein sequence ID" value="ATB47094.1"/>
    <property type="molecule type" value="Genomic_DNA"/>
</dbReference>
<dbReference type="Pfam" id="PF02811">
    <property type="entry name" value="PHP"/>
    <property type="match status" value="1"/>
</dbReference>
<dbReference type="GO" id="GO:0035312">
    <property type="term" value="F:5'-3' DNA exonuclease activity"/>
    <property type="evidence" value="ECO:0007669"/>
    <property type="project" value="TreeGrafter"/>
</dbReference>
<evidence type="ECO:0000313" key="3">
    <source>
        <dbReference type="Proteomes" id="UP000217343"/>
    </source>
</evidence>
<protein>
    <submittedName>
        <fullName evidence="2">Phosphatase</fullName>
    </submittedName>
</protein>
<reference evidence="2 3" key="1">
    <citation type="submission" date="2017-06" db="EMBL/GenBank/DDBJ databases">
        <title>Sequencing and comparative analysis of myxobacterial genomes.</title>
        <authorList>
            <person name="Rupp O."/>
            <person name="Goesmann A."/>
            <person name="Sogaard-Andersen L."/>
        </authorList>
    </citation>
    <scope>NUCLEOTIDE SEQUENCE [LARGE SCALE GENOMIC DNA]</scope>
    <source>
        <strain evidence="2 3">DSM 14697</strain>
    </source>
</reference>
<dbReference type="Proteomes" id="UP000217343">
    <property type="component" value="Chromosome"/>
</dbReference>
<gene>
    <name evidence="2" type="ORF">MYMAC_002701</name>
</gene>
<organism evidence="2 3">
    <name type="scientific">Corallococcus macrosporus DSM 14697</name>
    <dbReference type="NCBI Taxonomy" id="1189310"/>
    <lineage>
        <taxon>Bacteria</taxon>
        <taxon>Pseudomonadati</taxon>
        <taxon>Myxococcota</taxon>
        <taxon>Myxococcia</taxon>
        <taxon>Myxococcales</taxon>
        <taxon>Cystobacterineae</taxon>
        <taxon>Myxococcaceae</taxon>
        <taxon>Corallococcus</taxon>
    </lineage>
</organism>
<dbReference type="SMART" id="SM00481">
    <property type="entry name" value="POLIIIAc"/>
    <property type="match status" value="1"/>
</dbReference>
<dbReference type="InterPro" id="IPR003141">
    <property type="entry name" value="Pol/His_phosphatase_N"/>
</dbReference>
<name>A0A250JT99_9BACT</name>
<feature type="domain" description="Polymerase/histidinol phosphatase N-terminal" evidence="1">
    <location>
        <begin position="13"/>
        <end position="78"/>
    </location>
</feature>
<dbReference type="CDD" id="cd07438">
    <property type="entry name" value="PHP_HisPPase_AMP"/>
    <property type="match status" value="1"/>
</dbReference>
<dbReference type="SUPFAM" id="SSF89550">
    <property type="entry name" value="PHP domain-like"/>
    <property type="match status" value="1"/>
</dbReference>
<evidence type="ECO:0000259" key="1">
    <source>
        <dbReference type="SMART" id="SM00481"/>
    </source>
</evidence>
<dbReference type="GO" id="GO:0004534">
    <property type="term" value="F:5'-3' RNA exonuclease activity"/>
    <property type="evidence" value="ECO:0007669"/>
    <property type="project" value="TreeGrafter"/>
</dbReference>
<dbReference type="KEGG" id="mmas:MYMAC_002701"/>
<dbReference type="InterPro" id="IPR004013">
    <property type="entry name" value="PHP_dom"/>
</dbReference>
<dbReference type="InterPro" id="IPR016195">
    <property type="entry name" value="Pol/histidinol_Pase-like"/>
</dbReference>
<dbReference type="Gene3D" id="3.20.20.140">
    <property type="entry name" value="Metal-dependent hydrolases"/>
    <property type="match status" value="1"/>
</dbReference>
<sequence>MGDIHPTPEPAVIDLHSHTTASDGQYAPTELLARAAAAGVTVLAVTDHDTVAGLAEAAEAARAHGVELVPGIEISAFIHGRECHILGHFLRPDDEDIARFADRLRLEREQRMEALLERMRQLGYPVRMEHVRAVAGDAQLGRPHLARVLVDRGWVVDVKEAFDRFLGTRGAAWVERFKLDGEDAIRLIRKAGGTATLAHPGSSRMERLEIRALAQLGLAGLEVLHEDHNPSVRQKYLALAKELDLVPTAGSDFHGEAISAEHRLGSASMPPELFARLKARARA</sequence>
<dbReference type="AlphaFoldDB" id="A0A250JT99"/>
<keyword evidence="3" id="KW-1185">Reference proteome</keyword>
<dbReference type="PANTHER" id="PTHR42924">
    <property type="entry name" value="EXONUCLEASE"/>
    <property type="match status" value="1"/>
</dbReference>
<dbReference type="PANTHER" id="PTHR42924:SF3">
    <property type="entry name" value="POLYMERASE_HISTIDINOL PHOSPHATASE N-TERMINAL DOMAIN-CONTAINING PROTEIN"/>
    <property type="match status" value="1"/>
</dbReference>
<accession>A0A250JT99</accession>
<dbReference type="Gene3D" id="1.10.150.650">
    <property type="match status" value="1"/>
</dbReference>